<feature type="domain" description="Tyrosine specific protein phosphatases" evidence="3">
    <location>
        <begin position="209"/>
        <end position="247"/>
    </location>
</feature>
<feature type="signal peptide" evidence="2">
    <location>
        <begin position="1"/>
        <end position="23"/>
    </location>
</feature>
<organism evidence="4 5">
    <name type="scientific">Novosphingobium indicum</name>
    <dbReference type="NCBI Taxonomy" id="462949"/>
    <lineage>
        <taxon>Bacteria</taxon>
        <taxon>Pseudomonadati</taxon>
        <taxon>Pseudomonadota</taxon>
        <taxon>Alphaproteobacteria</taxon>
        <taxon>Sphingomonadales</taxon>
        <taxon>Sphingomonadaceae</taxon>
        <taxon>Novosphingobium</taxon>
    </lineage>
</organism>
<keyword evidence="2" id="KW-0732">Signal</keyword>
<dbReference type="RefSeq" id="WP_188819952.1">
    <property type="nucleotide sequence ID" value="NZ_BMLK01000010.1"/>
</dbReference>
<dbReference type="Pfam" id="PF13350">
    <property type="entry name" value="Y_phosphatase3"/>
    <property type="match status" value="1"/>
</dbReference>
<dbReference type="SUPFAM" id="SSF52799">
    <property type="entry name" value="(Phosphotyrosine protein) phosphatases II"/>
    <property type="match status" value="1"/>
</dbReference>
<dbReference type="PROSITE" id="PS50056">
    <property type="entry name" value="TYR_PHOSPHATASE_2"/>
    <property type="match status" value="1"/>
</dbReference>
<name>A0ABQ2JNL1_9SPHN</name>
<sequence>MRTRTALSGVLALFVFTASSAEAELATVTRLDAGQVELDRGDDAPVSVWLSTDTNLDSSDNLVAKATKAEKLAVDLPEGKRAYLLLQGADGNVHVVAERVLPLQQGSNFRDIGGYVTKDGEVVRWGKVYRSGAQPLLTDADLALVDQLDIGTVVDLRSLEERQINPDTIDDREGALFVSNDYSMKALMGPMMARKGEHIYEGMEKLLAPQYRSLYRRIMAEGDGDDEGAVLYHCSAGQDRTGVATALLYDMLGVDRETILADYHLSTDLRRPYWEMPRFDAADYPNNPIAQHYAKEYADKDTKAKPLYTPSGESHLAQFFTYLDATYGGSAGYMKQVLGFTDADLAKLRSVMLQPAG</sequence>
<proteinExistence type="inferred from homology"/>
<protein>
    <submittedName>
        <fullName evidence="4">Protein-tyrosine-phosphatase</fullName>
    </submittedName>
</protein>
<gene>
    <name evidence="4" type="ORF">GCM10011349_24250</name>
</gene>
<dbReference type="PANTHER" id="PTHR31126:SF1">
    <property type="entry name" value="TYROSINE SPECIFIC PROTEIN PHOSPHATASES DOMAIN-CONTAINING PROTEIN"/>
    <property type="match status" value="1"/>
</dbReference>
<dbReference type="EMBL" id="BMLK01000010">
    <property type="protein sequence ID" value="GGN51574.1"/>
    <property type="molecule type" value="Genomic_DNA"/>
</dbReference>
<comment type="caution">
    <text evidence="4">The sequence shown here is derived from an EMBL/GenBank/DDBJ whole genome shotgun (WGS) entry which is preliminary data.</text>
</comment>
<evidence type="ECO:0000313" key="5">
    <source>
        <dbReference type="Proteomes" id="UP000605099"/>
    </source>
</evidence>
<dbReference type="InterPro" id="IPR000387">
    <property type="entry name" value="Tyr_Pase_dom"/>
</dbReference>
<keyword evidence="5" id="KW-1185">Reference proteome</keyword>
<dbReference type="PANTHER" id="PTHR31126">
    <property type="entry name" value="TYROSINE-PROTEIN PHOSPHATASE"/>
    <property type="match status" value="1"/>
</dbReference>
<reference evidence="5" key="1">
    <citation type="journal article" date="2019" name="Int. J. Syst. Evol. Microbiol.">
        <title>The Global Catalogue of Microorganisms (GCM) 10K type strain sequencing project: providing services to taxonomists for standard genome sequencing and annotation.</title>
        <authorList>
            <consortium name="The Broad Institute Genomics Platform"/>
            <consortium name="The Broad Institute Genome Sequencing Center for Infectious Disease"/>
            <person name="Wu L."/>
            <person name="Ma J."/>
        </authorList>
    </citation>
    <scope>NUCLEOTIDE SEQUENCE [LARGE SCALE GENOMIC DNA]</scope>
    <source>
        <strain evidence="5">CGMCC 1.6784</strain>
    </source>
</reference>
<dbReference type="InterPro" id="IPR026893">
    <property type="entry name" value="Tyr/Ser_Pase_IphP-type"/>
</dbReference>
<dbReference type="Gene3D" id="3.90.190.10">
    <property type="entry name" value="Protein tyrosine phosphatase superfamily"/>
    <property type="match status" value="1"/>
</dbReference>
<comment type="similarity">
    <text evidence="1">Belongs to the protein-tyrosine phosphatase family.</text>
</comment>
<evidence type="ECO:0000259" key="3">
    <source>
        <dbReference type="PROSITE" id="PS50056"/>
    </source>
</evidence>
<evidence type="ECO:0000256" key="2">
    <source>
        <dbReference type="SAM" id="SignalP"/>
    </source>
</evidence>
<evidence type="ECO:0000256" key="1">
    <source>
        <dbReference type="ARBA" id="ARBA00009580"/>
    </source>
</evidence>
<accession>A0ABQ2JNL1</accession>
<feature type="chain" id="PRO_5047086683" evidence="2">
    <location>
        <begin position="24"/>
        <end position="357"/>
    </location>
</feature>
<evidence type="ECO:0000313" key="4">
    <source>
        <dbReference type="EMBL" id="GGN51574.1"/>
    </source>
</evidence>
<dbReference type="InterPro" id="IPR029021">
    <property type="entry name" value="Prot-tyrosine_phosphatase-like"/>
</dbReference>
<dbReference type="Proteomes" id="UP000605099">
    <property type="component" value="Unassembled WGS sequence"/>
</dbReference>